<gene>
    <name evidence="3" type="ORF">FDY93_16310</name>
</gene>
<protein>
    <submittedName>
        <fullName evidence="3">Mannose-6-phosphate isomerase</fullName>
    </submittedName>
</protein>
<dbReference type="InterPro" id="IPR008928">
    <property type="entry name" value="6-hairpin_glycosidase_sf"/>
</dbReference>
<sequence length="403" mass="45625">MLNDLTKWADHLTHWMSRSALPLWLEQGFDAETGSAHERLDDKGHADLACPKRVRVQARQMFVLASAQQRGWITDGAARVERLDTFTSRFATHPQAPDVFVHVLSADNEISDARQDVYDMAFFLLACAWRFRAFGDASALRKADALTRHLDNYIKGPRGGWLEGDYDSKARRQNPHMHLFEAFIALYDATRDGRWLARAGEIFTLFENCFYDAEHGVLLEYFHQDWRPLSGDEGQEVEPGHMLEWVWLLHQYHHRSGAPVRRYTDRLYQSAIDHGLESHTGLLYDAIALDGTPLKTTKRCWPLTELIKASLCQAEAGSELAETQAARAIQTLFKYYFSNEIPGLYIDQLDGANQILNGKAPASTLYHLMVATTEAADYAAAKRLKLRAEHVPAPSAHLSSNSL</sequence>
<accession>A0ABY2UEU4</accession>
<dbReference type="InterPro" id="IPR012341">
    <property type="entry name" value="6hp_glycosidase-like_sf"/>
</dbReference>
<dbReference type="Pfam" id="PF07221">
    <property type="entry name" value="GlcNAc_2-epim"/>
    <property type="match status" value="1"/>
</dbReference>
<reference evidence="3 4" key="1">
    <citation type="submission" date="2019-05" db="EMBL/GenBank/DDBJ databases">
        <title>Microbulbifer harenosus sp. nov., an alginate-degrading bacterium isolated from coastal sand.</title>
        <authorList>
            <person name="Huang H."/>
            <person name="Mo K."/>
            <person name="Bao S."/>
        </authorList>
    </citation>
    <scope>NUCLEOTIDE SEQUENCE [LARGE SCALE GENOMIC DNA]</scope>
    <source>
        <strain evidence="3 4">HB161719</strain>
    </source>
</reference>
<dbReference type="EMBL" id="VANI01000018">
    <property type="protein sequence ID" value="TLM75253.1"/>
    <property type="molecule type" value="Genomic_DNA"/>
</dbReference>
<organism evidence="3 4">
    <name type="scientific">Microbulbifer harenosus</name>
    <dbReference type="NCBI Taxonomy" id="2576840"/>
    <lineage>
        <taxon>Bacteria</taxon>
        <taxon>Pseudomonadati</taxon>
        <taxon>Pseudomonadota</taxon>
        <taxon>Gammaproteobacteria</taxon>
        <taxon>Cellvibrionales</taxon>
        <taxon>Microbulbiferaceae</taxon>
        <taxon>Microbulbifer</taxon>
    </lineage>
</organism>
<dbReference type="SUPFAM" id="SSF48208">
    <property type="entry name" value="Six-hairpin glycosidases"/>
    <property type="match status" value="1"/>
</dbReference>
<dbReference type="GO" id="GO:0016853">
    <property type="term" value="F:isomerase activity"/>
    <property type="evidence" value="ECO:0007669"/>
    <property type="project" value="UniProtKB-KW"/>
</dbReference>
<keyword evidence="4" id="KW-1185">Reference proteome</keyword>
<proteinExistence type="inferred from homology"/>
<comment type="caution">
    <text evidence="3">The sequence shown here is derived from an EMBL/GenBank/DDBJ whole genome shotgun (WGS) entry which is preliminary data.</text>
</comment>
<dbReference type="PANTHER" id="PTHR15108">
    <property type="entry name" value="N-ACYLGLUCOSAMINE-2-EPIMERASE"/>
    <property type="match status" value="1"/>
</dbReference>
<dbReference type="Proteomes" id="UP000306791">
    <property type="component" value="Unassembled WGS sequence"/>
</dbReference>
<evidence type="ECO:0000313" key="4">
    <source>
        <dbReference type="Proteomes" id="UP000306791"/>
    </source>
</evidence>
<evidence type="ECO:0000313" key="3">
    <source>
        <dbReference type="EMBL" id="TLM75253.1"/>
    </source>
</evidence>
<name>A0ABY2UEU4_9GAMM</name>
<evidence type="ECO:0000256" key="2">
    <source>
        <dbReference type="ARBA" id="ARBA00023235"/>
    </source>
</evidence>
<keyword evidence="2 3" id="KW-0413">Isomerase</keyword>
<dbReference type="Gene3D" id="1.50.10.10">
    <property type="match status" value="1"/>
</dbReference>
<comment type="similarity">
    <text evidence="1">Belongs to the N-acylglucosamine 2-epimerase family.</text>
</comment>
<dbReference type="InterPro" id="IPR010819">
    <property type="entry name" value="AGE/CE"/>
</dbReference>
<evidence type="ECO:0000256" key="1">
    <source>
        <dbReference type="ARBA" id="ARBA00008558"/>
    </source>
</evidence>
<dbReference type="RefSeq" id="WP_138236824.1">
    <property type="nucleotide sequence ID" value="NZ_CP185860.1"/>
</dbReference>